<keyword evidence="3" id="KW-1185">Reference proteome</keyword>
<gene>
    <name evidence="2" type="ORF">BC643_0324</name>
</gene>
<organism evidence="2 3">
    <name type="scientific">Mangrovibacterium diazotrophicum</name>
    <dbReference type="NCBI Taxonomy" id="1261403"/>
    <lineage>
        <taxon>Bacteria</taxon>
        <taxon>Pseudomonadati</taxon>
        <taxon>Bacteroidota</taxon>
        <taxon>Bacteroidia</taxon>
        <taxon>Marinilabiliales</taxon>
        <taxon>Prolixibacteraceae</taxon>
        <taxon>Mangrovibacterium</taxon>
    </lineage>
</organism>
<dbReference type="InterPro" id="IPR004027">
    <property type="entry name" value="SEC_C_motif"/>
</dbReference>
<dbReference type="PANTHER" id="PTHR33747:SF1">
    <property type="entry name" value="ADENYLATE CYCLASE-ASSOCIATED CAP C-TERMINAL DOMAIN-CONTAINING PROTEIN"/>
    <property type="match status" value="1"/>
</dbReference>
<dbReference type="Proteomes" id="UP000283387">
    <property type="component" value="Unassembled WGS sequence"/>
</dbReference>
<dbReference type="EMBL" id="RAPN01000001">
    <property type="protein sequence ID" value="RKD89990.1"/>
    <property type="molecule type" value="Genomic_DNA"/>
</dbReference>
<evidence type="ECO:0000313" key="3">
    <source>
        <dbReference type="Proteomes" id="UP000283387"/>
    </source>
</evidence>
<dbReference type="Gene3D" id="3.10.450.50">
    <property type="match status" value="1"/>
</dbReference>
<sequence length="131" mass="15034">MSNLCPCGSQKEAEQCCLPIIYGKRDAETALQLMRSRYTAFTRADGAYLMRSHHSATRPVKDRKNIENWARSVEWMGLVILGTKAGEAPDNTGYVEFRALYLEQGVLHEIHEKSLFKRENGKWVYHSGEHF</sequence>
<dbReference type="PANTHER" id="PTHR33747">
    <property type="entry name" value="UPF0225 PROTEIN SCO1677"/>
    <property type="match status" value="1"/>
</dbReference>
<dbReference type="InterPro" id="IPR048469">
    <property type="entry name" value="YchJ-like_M"/>
</dbReference>
<accession>A0A419W3U6</accession>
<dbReference type="RefSeq" id="WP_120271430.1">
    <property type="nucleotide sequence ID" value="NZ_RAPN01000001.1"/>
</dbReference>
<dbReference type="AlphaFoldDB" id="A0A419W3U6"/>
<name>A0A419W3U6_9BACT</name>
<dbReference type="Pfam" id="PF17775">
    <property type="entry name" value="YchJ_M-like"/>
    <property type="match status" value="1"/>
</dbReference>
<comment type="caution">
    <text evidence="2">The sequence shown here is derived from an EMBL/GenBank/DDBJ whole genome shotgun (WGS) entry which is preliminary data.</text>
</comment>
<dbReference type="OrthoDB" id="21421at2"/>
<reference evidence="2 3" key="1">
    <citation type="submission" date="2018-09" db="EMBL/GenBank/DDBJ databases">
        <title>Genomic Encyclopedia of Archaeal and Bacterial Type Strains, Phase II (KMG-II): from individual species to whole genera.</title>
        <authorList>
            <person name="Goeker M."/>
        </authorList>
    </citation>
    <scope>NUCLEOTIDE SEQUENCE [LARGE SCALE GENOMIC DNA]</scope>
    <source>
        <strain evidence="2 3">DSM 27148</strain>
    </source>
</reference>
<feature type="domain" description="YchJ-like middle NTF2-like" evidence="1">
    <location>
        <begin position="29"/>
        <end position="128"/>
    </location>
</feature>
<evidence type="ECO:0000259" key="1">
    <source>
        <dbReference type="Pfam" id="PF17775"/>
    </source>
</evidence>
<proteinExistence type="predicted"/>
<evidence type="ECO:0000313" key="2">
    <source>
        <dbReference type="EMBL" id="RKD89990.1"/>
    </source>
</evidence>
<protein>
    <submittedName>
        <fullName evidence="2">SEC-C motif-containing protein</fullName>
    </submittedName>
</protein>
<dbReference type="SUPFAM" id="SSF54427">
    <property type="entry name" value="NTF2-like"/>
    <property type="match status" value="1"/>
</dbReference>
<dbReference type="InterPro" id="IPR032710">
    <property type="entry name" value="NTF2-like_dom_sf"/>
</dbReference>
<dbReference type="Pfam" id="PF02810">
    <property type="entry name" value="SEC-C"/>
    <property type="match status" value="1"/>
</dbReference>